<dbReference type="AlphaFoldDB" id="A0A3D8SZI1"/>
<dbReference type="EMBL" id="PDLN01000003">
    <property type="protein sequence ID" value="RDW91690.1"/>
    <property type="molecule type" value="Genomic_DNA"/>
</dbReference>
<evidence type="ECO:0000313" key="1">
    <source>
        <dbReference type="EMBL" id="RDW91690.1"/>
    </source>
</evidence>
<dbReference type="Proteomes" id="UP000256328">
    <property type="component" value="Unassembled WGS sequence"/>
</dbReference>
<name>A0A3D8SZI1_9HELO</name>
<accession>A0A3D8SZI1</accession>
<comment type="caution">
    <text evidence="1">The sequence shown here is derived from an EMBL/GenBank/DDBJ whole genome shotgun (WGS) entry which is preliminary data.</text>
</comment>
<evidence type="ECO:0000313" key="2">
    <source>
        <dbReference type="Proteomes" id="UP000256328"/>
    </source>
</evidence>
<protein>
    <submittedName>
        <fullName evidence="1">Uncharacterized protein</fullName>
    </submittedName>
</protein>
<gene>
    <name evidence="1" type="ORF">BP5796_02855</name>
</gene>
<keyword evidence="2" id="KW-1185">Reference proteome</keyword>
<organism evidence="1 2">
    <name type="scientific">Coleophoma crateriformis</name>
    <dbReference type="NCBI Taxonomy" id="565419"/>
    <lineage>
        <taxon>Eukaryota</taxon>
        <taxon>Fungi</taxon>
        <taxon>Dikarya</taxon>
        <taxon>Ascomycota</taxon>
        <taxon>Pezizomycotina</taxon>
        <taxon>Leotiomycetes</taxon>
        <taxon>Helotiales</taxon>
        <taxon>Dermateaceae</taxon>
        <taxon>Coleophoma</taxon>
    </lineage>
</organism>
<proteinExistence type="predicted"/>
<dbReference type="OrthoDB" id="10366594at2759"/>
<reference evidence="1 2" key="1">
    <citation type="journal article" date="2018" name="IMA Fungus">
        <title>IMA Genome-F 9: Draft genome sequence of Annulohypoxylon stygium, Aspergillus mulundensis, Berkeleyomyces basicola (syn. Thielaviopsis basicola), Ceratocystis smalleyi, two Cercospora beticola strains, Coleophoma cylindrospora, Fusarium fracticaudum, Phialophora cf. hyalina, and Morchella septimelata.</title>
        <authorList>
            <person name="Wingfield B.D."/>
            <person name="Bills G.F."/>
            <person name="Dong Y."/>
            <person name="Huang W."/>
            <person name="Nel W.J."/>
            <person name="Swalarsk-Parry B.S."/>
            <person name="Vaghefi N."/>
            <person name="Wilken P.M."/>
            <person name="An Z."/>
            <person name="de Beer Z.W."/>
            <person name="De Vos L."/>
            <person name="Chen L."/>
            <person name="Duong T.A."/>
            <person name="Gao Y."/>
            <person name="Hammerbacher A."/>
            <person name="Kikkert J.R."/>
            <person name="Li Y."/>
            <person name="Li H."/>
            <person name="Li K."/>
            <person name="Li Q."/>
            <person name="Liu X."/>
            <person name="Ma X."/>
            <person name="Naidoo K."/>
            <person name="Pethybridge S.J."/>
            <person name="Sun J."/>
            <person name="Steenkamp E.T."/>
            <person name="van der Nest M.A."/>
            <person name="van Wyk S."/>
            <person name="Wingfield M.J."/>
            <person name="Xiong C."/>
            <person name="Yue Q."/>
            <person name="Zhang X."/>
        </authorList>
    </citation>
    <scope>NUCLEOTIDE SEQUENCE [LARGE SCALE GENOMIC DNA]</scope>
    <source>
        <strain evidence="1 2">BP5796</strain>
    </source>
</reference>
<sequence length="245" mass="27068">MSFPDSGIRTMGPLTTIPAGVRNKIIEYVLTEPEKKPLKNGEAILRHKNYFAIGLVNRQLCAEVTEYLKASHILVLVTSNYGGLDHQLTQHEIPVVSTKLSSQAKECTTRIHIRFPTKETVVQCQVLLLQKSLKCFAFLLRSFSLEIDHPPGIPVTSDGGEFPRLSFAIHFREGEGGNKISMKEQESLCVSLQVANRVGKVKIIGATSPKVGVLLSGYNYGYSAEASTFSLLQVFAKGAWFRACR</sequence>